<dbReference type="EMBL" id="BAABJZ010000009">
    <property type="protein sequence ID" value="GAA4877435.1"/>
    <property type="molecule type" value="Genomic_DNA"/>
</dbReference>
<gene>
    <name evidence="1" type="ORF">GCM10023333_08420</name>
</gene>
<keyword evidence="2" id="KW-1185">Reference proteome</keyword>
<reference evidence="2" key="1">
    <citation type="journal article" date="2019" name="Int. J. Syst. Evol. Microbiol.">
        <title>The Global Catalogue of Microorganisms (GCM) 10K type strain sequencing project: providing services to taxonomists for standard genome sequencing and annotation.</title>
        <authorList>
            <consortium name="The Broad Institute Genomics Platform"/>
            <consortium name="The Broad Institute Genome Sequencing Center for Infectious Disease"/>
            <person name="Wu L."/>
            <person name="Ma J."/>
        </authorList>
    </citation>
    <scope>NUCLEOTIDE SEQUENCE [LARGE SCALE GENOMIC DNA]</scope>
    <source>
        <strain evidence="2">JCM 18401</strain>
    </source>
</reference>
<evidence type="ECO:0000313" key="2">
    <source>
        <dbReference type="Proteomes" id="UP001499988"/>
    </source>
</evidence>
<protein>
    <submittedName>
        <fullName evidence="1">DUF4250 domain-containing protein</fullName>
    </submittedName>
</protein>
<organism evidence="1 2">
    <name type="scientific">Ferrimonas pelagia</name>
    <dbReference type="NCBI Taxonomy" id="1177826"/>
    <lineage>
        <taxon>Bacteria</taxon>
        <taxon>Pseudomonadati</taxon>
        <taxon>Pseudomonadota</taxon>
        <taxon>Gammaproteobacteria</taxon>
        <taxon>Alteromonadales</taxon>
        <taxon>Ferrimonadaceae</taxon>
        <taxon>Ferrimonas</taxon>
    </lineage>
</organism>
<proteinExistence type="predicted"/>
<comment type="caution">
    <text evidence="1">The sequence shown here is derived from an EMBL/GenBank/DDBJ whole genome shotgun (WGS) entry which is preliminary data.</text>
</comment>
<dbReference type="RefSeq" id="WP_345333738.1">
    <property type="nucleotide sequence ID" value="NZ_BAABJZ010000009.1"/>
</dbReference>
<evidence type="ECO:0000313" key="1">
    <source>
        <dbReference type="EMBL" id="GAA4877435.1"/>
    </source>
</evidence>
<accession>A0ABP9EHY3</accession>
<dbReference type="InterPro" id="IPR025346">
    <property type="entry name" value="DUF4250"/>
</dbReference>
<name>A0ABP9EHY3_9GAMM</name>
<dbReference type="Proteomes" id="UP001499988">
    <property type="component" value="Unassembled WGS sequence"/>
</dbReference>
<sequence>MEIHHPEQLDPQILLGIVNEKLRLGSGNLADLAAEMDLSSLQLEQRLAEIGFRYRRDVNQFRRG</sequence>
<dbReference type="Pfam" id="PF14056">
    <property type="entry name" value="DUF4250"/>
    <property type="match status" value="1"/>
</dbReference>